<dbReference type="EMBL" id="AP014962">
    <property type="protein sequence ID" value="BAS96553.1"/>
    <property type="molecule type" value="Genomic_DNA"/>
</dbReference>
<feature type="compositionally biased region" description="Basic and acidic residues" evidence="1">
    <location>
        <begin position="135"/>
        <end position="145"/>
    </location>
</feature>
<dbReference type="PaxDb" id="39947-A0A0N7KLP0"/>
<feature type="compositionally biased region" description="Pro residues" evidence="1">
    <location>
        <begin position="114"/>
        <end position="125"/>
    </location>
</feature>
<evidence type="ECO:0000313" key="2">
    <source>
        <dbReference type="EMBL" id="BAS96553.1"/>
    </source>
</evidence>
<organism evidence="2 3">
    <name type="scientific">Oryza sativa subsp. japonica</name>
    <name type="common">Rice</name>
    <dbReference type="NCBI Taxonomy" id="39947"/>
    <lineage>
        <taxon>Eukaryota</taxon>
        <taxon>Viridiplantae</taxon>
        <taxon>Streptophyta</taxon>
        <taxon>Embryophyta</taxon>
        <taxon>Tracheophyta</taxon>
        <taxon>Spermatophyta</taxon>
        <taxon>Magnoliopsida</taxon>
        <taxon>Liliopsida</taxon>
        <taxon>Poales</taxon>
        <taxon>Poaceae</taxon>
        <taxon>BOP clade</taxon>
        <taxon>Oryzoideae</taxon>
        <taxon>Oryzeae</taxon>
        <taxon>Oryzinae</taxon>
        <taxon>Oryza</taxon>
        <taxon>Oryza sativa</taxon>
    </lineage>
</organism>
<reference evidence="2 3" key="2">
    <citation type="journal article" date="2013" name="Plant Cell Physiol.">
        <title>Rice Annotation Project Database (RAP-DB): an integrative and interactive database for rice genomics.</title>
        <authorList>
            <person name="Sakai H."/>
            <person name="Lee S.S."/>
            <person name="Tanaka T."/>
            <person name="Numa H."/>
            <person name="Kim J."/>
            <person name="Kawahara Y."/>
            <person name="Wakimoto H."/>
            <person name="Yang C.C."/>
            <person name="Iwamoto M."/>
            <person name="Abe T."/>
            <person name="Yamada Y."/>
            <person name="Muto A."/>
            <person name="Inokuchi H."/>
            <person name="Ikemura T."/>
            <person name="Matsumoto T."/>
            <person name="Sasaki T."/>
            <person name="Itoh T."/>
        </authorList>
    </citation>
    <scope>NUCLEOTIDE SEQUENCE [LARGE SCALE GENOMIC DNA]</scope>
    <source>
        <strain evidence="3">cv. Nipponbare</strain>
    </source>
</reference>
<accession>A0A0N7KLP0</accession>
<evidence type="ECO:0000313" key="3">
    <source>
        <dbReference type="Proteomes" id="UP000059680"/>
    </source>
</evidence>
<reference evidence="2 3" key="3">
    <citation type="journal article" date="2013" name="Rice">
        <title>Improvement of the Oryza sativa Nipponbare reference genome using next generation sequence and optical map data.</title>
        <authorList>
            <person name="Kawahara Y."/>
            <person name="de la Bastide M."/>
            <person name="Hamilton J.P."/>
            <person name="Kanamori H."/>
            <person name="McCombie W.R."/>
            <person name="Ouyang S."/>
            <person name="Schwartz D.C."/>
            <person name="Tanaka T."/>
            <person name="Wu J."/>
            <person name="Zhou S."/>
            <person name="Childs K.L."/>
            <person name="Davidson R.M."/>
            <person name="Lin H."/>
            <person name="Quesada-Ocampo L."/>
            <person name="Vaillancourt B."/>
            <person name="Sakai H."/>
            <person name="Lee S.S."/>
            <person name="Kim J."/>
            <person name="Numa H."/>
            <person name="Itoh T."/>
            <person name="Buell C.R."/>
            <person name="Matsumoto T."/>
        </authorList>
    </citation>
    <scope>NUCLEOTIDE SEQUENCE [LARGE SCALE GENOMIC DNA]</scope>
    <source>
        <strain evidence="3">cv. Nipponbare</strain>
    </source>
</reference>
<name>A0A0N7KLP0_ORYSJ</name>
<sequence>MAPSTPPHPPPADRRPALAADHLLDSAARHDAAEGYRARLHLRWPGALTGMRGTSSLRRLSSSVLLRRRRCPPSASPVDPIPQVPLFSHSLLILCLLTCGRRPPPPATSAARGLPPPLHSAPPRPAAARRLPPRSVERTEEKGEK</sequence>
<proteinExistence type="predicted"/>
<evidence type="ECO:0000256" key="1">
    <source>
        <dbReference type="SAM" id="MobiDB-lite"/>
    </source>
</evidence>
<protein>
    <submittedName>
        <fullName evidence="2">Os06g0189450 protein</fullName>
    </submittedName>
</protein>
<keyword evidence="3" id="KW-1185">Reference proteome</keyword>
<feature type="region of interest" description="Disordered" evidence="1">
    <location>
        <begin position="104"/>
        <end position="145"/>
    </location>
</feature>
<reference evidence="3" key="1">
    <citation type="journal article" date="2005" name="Nature">
        <title>The map-based sequence of the rice genome.</title>
        <authorList>
            <consortium name="International rice genome sequencing project (IRGSP)"/>
            <person name="Matsumoto T."/>
            <person name="Wu J."/>
            <person name="Kanamori H."/>
            <person name="Katayose Y."/>
            <person name="Fujisawa M."/>
            <person name="Namiki N."/>
            <person name="Mizuno H."/>
            <person name="Yamamoto K."/>
            <person name="Antonio B.A."/>
            <person name="Baba T."/>
            <person name="Sakata K."/>
            <person name="Nagamura Y."/>
            <person name="Aoki H."/>
            <person name="Arikawa K."/>
            <person name="Arita K."/>
            <person name="Bito T."/>
            <person name="Chiden Y."/>
            <person name="Fujitsuka N."/>
            <person name="Fukunaka R."/>
            <person name="Hamada M."/>
            <person name="Harada C."/>
            <person name="Hayashi A."/>
            <person name="Hijishita S."/>
            <person name="Honda M."/>
            <person name="Hosokawa S."/>
            <person name="Ichikawa Y."/>
            <person name="Idonuma A."/>
            <person name="Iijima M."/>
            <person name="Ikeda M."/>
            <person name="Ikeno M."/>
            <person name="Ito K."/>
            <person name="Ito S."/>
            <person name="Ito T."/>
            <person name="Ito Y."/>
            <person name="Ito Y."/>
            <person name="Iwabuchi A."/>
            <person name="Kamiya K."/>
            <person name="Karasawa W."/>
            <person name="Kurita K."/>
            <person name="Katagiri S."/>
            <person name="Kikuta A."/>
            <person name="Kobayashi H."/>
            <person name="Kobayashi N."/>
            <person name="Machita K."/>
            <person name="Maehara T."/>
            <person name="Masukawa M."/>
            <person name="Mizubayashi T."/>
            <person name="Mukai Y."/>
            <person name="Nagasaki H."/>
            <person name="Nagata Y."/>
            <person name="Naito S."/>
            <person name="Nakashima M."/>
            <person name="Nakama Y."/>
            <person name="Nakamichi Y."/>
            <person name="Nakamura M."/>
            <person name="Meguro A."/>
            <person name="Negishi M."/>
            <person name="Ohta I."/>
            <person name="Ohta T."/>
            <person name="Okamoto M."/>
            <person name="Ono N."/>
            <person name="Saji S."/>
            <person name="Sakaguchi M."/>
            <person name="Sakai K."/>
            <person name="Shibata M."/>
            <person name="Shimokawa T."/>
            <person name="Song J."/>
            <person name="Takazaki Y."/>
            <person name="Terasawa K."/>
            <person name="Tsugane M."/>
            <person name="Tsuji K."/>
            <person name="Ueda S."/>
            <person name="Waki K."/>
            <person name="Yamagata H."/>
            <person name="Yamamoto M."/>
            <person name="Yamamoto S."/>
            <person name="Yamane H."/>
            <person name="Yoshiki S."/>
            <person name="Yoshihara R."/>
            <person name="Yukawa K."/>
            <person name="Zhong H."/>
            <person name="Yano M."/>
            <person name="Yuan Q."/>
            <person name="Ouyang S."/>
            <person name="Liu J."/>
            <person name="Jones K.M."/>
            <person name="Gansberger K."/>
            <person name="Moffat K."/>
            <person name="Hill J."/>
            <person name="Bera J."/>
            <person name="Fadrosh D."/>
            <person name="Jin S."/>
            <person name="Johri S."/>
            <person name="Kim M."/>
            <person name="Overton L."/>
            <person name="Reardon M."/>
            <person name="Tsitrin T."/>
            <person name="Vuong H."/>
            <person name="Weaver B."/>
            <person name="Ciecko A."/>
            <person name="Tallon L."/>
            <person name="Jackson J."/>
            <person name="Pai G."/>
            <person name="Aken S.V."/>
            <person name="Utterback T."/>
            <person name="Reidmuller S."/>
            <person name="Feldblyum T."/>
            <person name="Hsiao J."/>
            <person name="Zismann V."/>
            <person name="Iobst S."/>
            <person name="de Vazeille A.R."/>
            <person name="Buell C.R."/>
            <person name="Ying K."/>
            <person name="Li Y."/>
            <person name="Lu T."/>
            <person name="Huang Y."/>
            <person name="Zhao Q."/>
            <person name="Feng Q."/>
            <person name="Zhang L."/>
            <person name="Zhu J."/>
            <person name="Weng Q."/>
            <person name="Mu J."/>
            <person name="Lu Y."/>
            <person name="Fan D."/>
            <person name="Liu Y."/>
            <person name="Guan J."/>
            <person name="Zhang Y."/>
            <person name="Yu S."/>
            <person name="Liu X."/>
            <person name="Zhang Y."/>
            <person name="Hong G."/>
            <person name="Han B."/>
            <person name="Choisne N."/>
            <person name="Demange N."/>
            <person name="Orjeda G."/>
            <person name="Samain S."/>
            <person name="Cattolico L."/>
            <person name="Pelletier E."/>
            <person name="Couloux A."/>
            <person name="Segurens B."/>
            <person name="Wincker P."/>
            <person name="D'Hont A."/>
            <person name="Scarpelli C."/>
            <person name="Weissenbach J."/>
            <person name="Salanoubat M."/>
            <person name="Quetier F."/>
            <person name="Yu Y."/>
            <person name="Kim H.R."/>
            <person name="Rambo T."/>
            <person name="Currie J."/>
            <person name="Collura K."/>
            <person name="Luo M."/>
            <person name="Yang T."/>
            <person name="Ammiraju J.S.S."/>
            <person name="Engler F."/>
            <person name="Soderlund C."/>
            <person name="Wing R.A."/>
            <person name="Palmer L.E."/>
            <person name="de la Bastide M."/>
            <person name="Spiegel L."/>
            <person name="Nascimento L."/>
            <person name="Zutavern T."/>
            <person name="O'Shaughnessy A."/>
            <person name="Dike S."/>
            <person name="Dedhia N."/>
            <person name="Preston R."/>
            <person name="Balija V."/>
            <person name="McCombie W.R."/>
            <person name="Chow T."/>
            <person name="Chen H."/>
            <person name="Chung M."/>
            <person name="Chen C."/>
            <person name="Shaw J."/>
            <person name="Wu H."/>
            <person name="Hsiao K."/>
            <person name="Chao Y."/>
            <person name="Chu M."/>
            <person name="Cheng C."/>
            <person name="Hour A."/>
            <person name="Lee P."/>
            <person name="Lin S."/>
            <person name="Lin Y."/>
            <person name="Liou J."/>
            <person name="Liu S."/>
            <person name="Hsing Y."/>
            <person name="Raghuvanshi S."/>
            <person name="Mohanty A."/>
            <person name="Bharti A.K."/>
            <person name="Gaur A."/>
            <person name="Gupta V."/>
            <person name="Kumar D."/>
            <person name="Ravi V."/>
            <person name="Vij S."/>
            <person name="Kapur A."/>
            <person name="Khurana P."/>
            <person name="Khurana P."/>
            <person name="Khurana J.P."/>
            <person name="Tyagi A.K."/>
            <person name="Gaikwad K."/>
            <person name="Singh A."/>
            <person name="Dalal V."/>
            <person name="Srivastava S."/>
            <person name="Dixit A."/>
            <person name="Pal A.K."/>
            <person name="Ghazi I.A."/>
            <person name="Yadav M."/>
            <person name="Pandit A."/>
            <person name="Bhargava A."/>
            <person name="Sureshbabu K."/>
            <person name="Batra K."/>
            <person name="Sharma T.R."/>
            <person name="Mohapatra T."/>
            <person name="Singh N.K."/>
            <person name="Messing J."/>
            <person name="Nelson A.B."/>
            <person name="Fuks G."/>
            <person name="Kavchok S."/>
            <person name="Keizer G."/>
            <person name="Linton E."/>
            <person name="Llaca V."/>
            <person name="Song R."/>
            <person name="Tanyolac B."/>
            <person name="Young S."/>
            <person name="Ho-Il K."/>
            <person name="Hahn J.H."/>
            <person name="Sangsakoo G."/>
            <person name="Vanavichit A."/>
            <person name="de Mattos Luiz.A.T."/>
            <person name="Zimmer P.D."/>
            <person name="Malone G."/>
            <person name="Dellagostin O."/>
            <person name="de Oliveira A.C."/>
            <person name="Bevan M."/>
            <person name="Bancroft I."/>
            <person name="Minx P."/>
            <person name="Cordum H."/>
            <person name="Wilson R."/>
            <person name="Cheng Z."/>
            <person name="Jin W."/>
            <person name="Jiang J."/>
            <person name="Leong S.A."/>
            <person name="Iwama H."/>
            <person name="Gojobori T."/>
            <person name="Itoh T."/>
            <person name="Niimura Y."/>
            <person name="Fujii Y."/>
            <person name="Habara T."/>
            <person name="Sakai H."/>
            <person name="Sato Y."/>
            <person name="Wilson G."/>
            <person name="Kumar K."/>
            <person name="McCouch S."/>
            <person name="Juretic N."/>
            <person name="Hoen D."/>
            <person name="Wright S."/>
            <person name="Bruskiewich R."/>
            <person name="Bureau T."/>
            <person name="Miyao A."/>
            <person name="Hirochika H."/>
            <person name="Nishikawa T."/>
            <person name="Kadowaki K."/>
            <person name="Sugiura M."/>
            <person name="Burr B."/>
            <person name="Sasaki T."/>
        </authorList>
    </citation>
    <scope>NUCLEOTIDE SEQUENCE [LARGE SCALE GENOMIC DNA]</scope>
    <source>
        <strain evidence="3">cv. Nipponbare</strain>
    </source>
</reference>
<gene>
    <name evidence="2" type="ordered locus">Os06g0189450</name>
    <name evidence="2" type="ORF">OSNPB_060189450</name>
</gene>
<dbReference type="Proteomes" id="UP000059680">
    <property type="component" value="Chromosome 6"/>
</dbReference>
<dbReference type="InParanoid" id="A0A0N7KLP0"/>
<dbReference type="AlphaFoldDB" id="A0A0N7KLP0"/>